<name>A0A2N9JG43_9ACTN</name>
<protein>
    <submittedName>
        <fullName evidence="1">Winged helix DNA-binding domain-containing protein</fullName>
    </submittedName>
</protein>
<organism evidence="1 2">
    <name type="scientific">Micropruina glycogenica</name>
    <dbReference type="NCBI Taxonomy" id="75385"/>
    <lineage>
        <taxon>Bacteria</taxon>
        <taxon>Bacillati</taxon>
        <taxon>Actinomycetota</taxon>
        <taxon>Actinomycetes</taxon>
        <taxon>Propionibacteriales</taxon>
        <taxon>Nocardioidaceae</taxon>
        <taxon>Micropruina</taxon>
    </lineage>
</organism>
<dbReference type="RefSeq" id="WP_105185458.1">
    <property type="nucleotide sequence ID" value="NZ_BAAAGO010000033.1"/>
</dbReference>
<dbReference type="PANTHER" id="PTHR38479">
    <property type="entry name" value="LMO0824 PROTEIN"/>
    <property type="match status" value="1"/>
</dbReference>
<dbReference type="PANTHER" id="PTHR38479:SF2">
    <property type="entry name" value="WINGED HELIX DNA-BINDING DOMAIN-CONTAINING PROTEIN"/>
    <property type="match status" value="1"/>
</dbReference>
<sequence length="362" mass="39113">MRISADQALAWRLQRHFLTGARADRVDQVVERLIAVPATPTGSGDPELSIRVRLEPDPGAGMVAAALADGRLIKTFSFRGATHLMTPEQAAVHLAVRCAGRQWELTSWRTHYRLQPDDWPALRAVVRERACSPATWAELAEAVAAEPRFAHLEPEFTGENWTLLKPFMWQGDLCFGPSVDRVVTFQALASNPHWPGLMPLREAGPRAVLAYLDGYGPATAAHLQYWLGGGLSGGRRRIDGWLDQVRPQLTEVHVDGRPALVGSEHLDELRATATDPRTLLLPGYDQWVVGAGTADESIVPPALRPAATKGVGLVLVGGRAVGTWKRSKAGIEVDWGGDGEAPIDALRVAGERLGAAKVTVAA</sequence>
<evidence type="ECO:0000313" key="2">
    <source>
        <dbReference type="Proteomes" id="UP000238164"/>
    </source>
</evidence>
<gene>
    <name evidence="1" type="ORF">MPLG2_1463</name>
</gene>
<dbReference type="OrthoDB" id="9148135at2"/>
<dbReference type="Pfam" id="PF06224">
    <property type="entry name" value="AlkZ-like"/>
    <property type="match status" value="1"/>
</dbReference>
<dbReference type="KEGG" id="mgg:MPLG2_1463"/>
<accession>A0A2N9JG43</accession>
<evidence type="ECO:0000313" key="1">
    <source>
        <dbReference type="EMBL" id="SPD86499.1"/>
    </source>
</evidence>
<keyword evidence="2" id="KW-1185">Reference proteome</keyword>
<dbReference type="AlphaFoldDB" id="A0A2N9JG43"/>
<reference evidence="1 2" key="1">
    <citation type="submission" date="2018-02" db="EMBL/GenBank/DDBJ databases">
        <authorList>
            <person name="Cohen D.B."/>
            <person name="Kent A.D."/>
        </authorList>
    </citation>
    <scope>NUCLEOTIDE SEQUENCE [LARGE SCALE GENOMIC DNA]</scope>
    <source>
        <strain evidence="1">1</strain>
    </source>
</reference>
<keyword evidence="1" id="KW-0238">DNA-binding</keyword>
<proteinExistence type="predicted"/>
<dbReference type="EMBL" id="LT985188">
    <property type="protein sequence ID" value="SPD86499.1"/>
    <property type="molecule type" value="Genomic_DNA"/>
</dbReference>
<dbReference type="InterPro" id="IPR009351">
    <property type="entry name" value="AlkZ-like"/>
</dbReference>
<dbReference type="GO" id="GO:0003677">
    <property type="term" value="F:DNA binding"/>
    <property type="evidence" value="ECO:0007669"/>
    <property type="project" value="UniProtKB-KW"/>
</dbReference>
<dbReference type="Proteomes" id="UP000238164">
    <property type="component" value="Chromosome 1"/>
</dbReference>